<dbReference type="WBParaSite" id="DME_0000997801-mRNA-1">
    <property type="protein sequence ID" value="DME_0000997801-mRNA-1"/>
    <property type="gene ID" value="DME_0000997801"/>
</dbReference>
<organism evidence="3 5">
    <name type="scientific">Dracunculus medinensis</name>
    <name type="common">Guinea worm</name>
    <dbReference type="NCBI Taxonomy" id="318479"/>
    <lineage>
        <taxon>Eukaryota</taxon>
        <taxon>Metazoa</taxon>
        <taxon>Ecdysozoa</taxon>
        <taxon>Nematoda</taxon>
        <taxon>Chromadorea</taxon>
        <taxon>Rhabditida</taxon>
        <taxon>Spirurina</taxon>
        <taxon>Dracunculoidea</taxon>
        <taxon>Dracunculidae</taxon>
        <taxon>Dracunculus</taxon>
    </lineage>
</organism>
<evidence type="ECO:0000313" key="2">
    <source>
        <dbReference type="EMBL" id="VDN53545.1"/>
    </source>
</evidence>
<evidence type="ECO:0000256" key="1">
    <source>
        <dbReference type="SAM" id="MobiDB-lite"/>
    </source>
</evidence>
<evidence type="ECO:0000313" key="4">
    <source>
        <dbReference type="Proteomes" id="UP000274756"/>
    </source>
</evidence>
<sequence>MSESVSNNLNENAPIDERNKIDSSVLSTPRRAFGDMKNAFVTPSRSTNCKNTNIIKKIKNDFEVFEEKDETVDYLSKKCESDVKKESSEEQFNRIDPDAPVDTVTFSDDSDDFLAPEFERDGNIVDLFCDMLMDDRLNQCIFSHWLTHEQMDLLKNGKPLYNGPLDLRILHVDPKHLF</sequence>
<feature type="compositionally biased region" description="Polar residues" evidence="1">
    <location>
        <begin position="1"/>
        <end position="11"/>
    </location>
</feature>
<reference evidence="5" key="1">
    <citation type="submission" date="2017-02" db="UniProtKB">
        <authorList>
            <consortium name="WormBaseParasite"/>
        </authorList>
    </citation>
    <scope>IDENTIFICATION</scope>
</reference>
<protein>
    <submittedName>
        <fullName evidence="2 5">Uncharacterized protein</fullName>
    </submittedName>
</protein>
<proteinExistence type="predicted"/>
<evidence type="ECO:0000313" key="5">
    <source>
        <dbReference type="WBParaSite" id="DME_0000997801-mRNA-1"/>
    </source>
</evidence>
<dbReference type="AlphaFoldDB" id="A0A0N4UPS8"/>
<keyword evidence="4" id="KW-1185">Reference proteome</keyword>
<accession>A0A0N4UPS8</accession>
<name>A0A0N4UPS8_DRAME</name>
<gene>
    <name evidence="2" type="ORF">DME_LOCUS3518</name>
</gene>
<evidence type="ECO:0000313" key="3">
    <source>
        <dbReference type="Proteomes" id="UP000038040"/>
    </source>
</evidence>
<dbReference type="Proteomes" id="UP000274756">
    <property type="component" value="Unassembled WGS sequence"/>
</dbReference>
<feature type="region of interest" description="Disordered" evidence="1">
    <location>
        <begin position="1"/>
        <end position="23"/>
    </location>
</feature>
<dbReference type="Proteomes" id="UP000038040">
    <property type="component" value="Unplaced"/>
</dbReference>
<reference evidence="2 4" key="2">
    <citation type="submission" date="2018-11" db="EMBL/GenBank/DDBJ databases">
        <authorList>
            <consortium name="Pathogen Informatics"/>
        </authorList>
    </citation>
    <scope>NUCLEOTIDE SEQUENCE [LARGE SCALE GENOMIC DNA]</scope>
</reference>
<dbReference type="EMBL" id="UYYG01000143">
    <property type="protein sequence ID" value="VDN53545.1"/>
    <property type="molecule type" value="Genomic_DNA"/>
</dbReference>